<dbReference type="EMBL" id="BMAT01004065">
    <property type="protein sequence ID" value="GFR67616.1"/>
    <property type="molecule type" value="Genomic_DNA"/>
</dbReference>
<evidence type="ECO:0008006" key="6">
    <source>
        <dbReference type="Google" id="ProtNLM"/>
    </source>
</evidence>
<dbReference type="AlphaFoldDB" id="A0AAV4F487"/>
<sequence>MKRMVLFAGCLVQVQAVSAAGVEGQIILGIFIPLTIIVLAVCLGRACWTWYLTHSLDEWAYDPYLDLALRTKYPAHIEPPLSSGRIVHSVGHIHKMLNSNFLNETSSAPMCSLALATHNIGCAMASNPHPPIESQAQQLIAAPKTKDSRPETKSCSIKSAPIPKNLTSLDATFSTDVSDWSMAPLHSSPQESKSFVPLFCPAIGSPPSNSAIEHKEEVSEKIKRPSNPYGMPAHKSRKTTHSTSSGRTPSVSGSFGESSATNFPLSSFTGLQPRFATFVKIKWARFYDRFCRLRQGRFRAPRLTSRDLQHDVKVNEEQMLFSISALRDQLLSSHLSTSSGSTGEEFELGPVSVPLWNIRPSSQKTGRFKNEREERCLYHTRPGMYRFQFLSDLPKATATASQAKKNNANSDPATIFEVKKKTSCRIKLVNSAVRGREQVYPKQNIVKSASEATLSDDEDFNENCTANFEELFAMAEERQRSH</sequence>
<proteinExistence type="predicted"/>
<feature type="region of interest" description="Disordered" evidence="1">
    <location>
        <begin position="209"/>
        <end position="255"/>
    </location>
</feature>
<name>A0AAV4F487_9GAST</name>
<reference evidence="4 5" key="1">
    <citation type="journal article" date="2021" name="Elife">
        <title>Chloroplast acquisition without the gene transfer in kleptoplastic sea slugs, Plakobranchus ocellatus.</title>
        <authorList>
            <person name="Maeda T."/>
            <person name="Takahashi S."/>
            <person name="Yoshida T."/>
            <person name="Shimamura S."/>
            <person name="Takaki Y."/>
            <person name="Nagai Y."/>
            <person name="Toyoda A."/>
            <person name="Suzuki Y."/>
            <person name="Arimoto A."/>
            <person name="Ishii H."/>
            <person name="Satoh N."/>
            <person name="Nishiyama T."/>
            <person name="Hasebe M."/>
            <person name="Maruyama T."/>
            <person name="Minagawa J."/>
            <person name="Obokata J."/>
            <person name="Shigenobu S."/>
        </authorList>
    </citation>
    <scope>NUCLEOTIDE SEQUENCE [LARGE SCALE GENOMIC DNA]</scope>
</reference>
<feature type="chain" id="PRO_5043640885" description="GOLD domain-containing protein" evidence="3">
    <location>
        <begin position="20"/>
        <end position="482"/>
    </location>
</feature>
<organism evidence="4 5">
    <name type="scientific">Elysia marginata</name>
    <dbReference type="NCBI Taxonomy" id="1093978"/>
    <lineage>
        <taxon>Eukaryota</taxon>
        <taxon>Metazoa</taxon>
        <taxon>Spiralia</taxon>
        <taxon>Lophotrochozoa</taxon>
        <taxon>Mollusca</taxon>
        <taxon>Gastropoda</taxon>
        <taxon>Heterobranchia</taxon>
        <taxon>Euthyneura</taxon>
        <taxon>Panpulmonata</taxon>
        <taxon>Sacoglossa</taxon>
        <taxon>Placobranchoidea</taxon>
        <taxon>Plakobranchidae</taxon>
        <taxon>Elysia</taxon>
    </lineage>
</organism>
<accession>A0AAV4F487</accession>
<protein>
    <recommendedName>
        <fullName evidence="6">GOLD domain-containing protein</fullName>
    </recommendedName>
</protein>
<dbReference type="Proteomes" id="UP000762676">
    <property type="component" value="Unassembled WGS sequence"/>
</dbReference>
<keyword evidence="2" id="KW-0472">Membrane</keyword>
<comment type="caution">
    <text evidence="4">The sequence shown here is derived from an EMBL/GenBank/DDBJ whole genome shotgun (WGS) entry which is preliminary data.</text>
</comment>
<feature type="signal peptide" evidence="3">
    <location>
        <begin position="1"/>
        <end position="19"/>
    </location>
</feature>
<evidence type="ECO:0000256" key="1">
    <source>
        <dbReference type="SAM" id="MobiDB-lite"/>
    </source>
</evidence>
<keyword evidence="5" id="KW-1185">Reference proteome</keyword>
<keyword evidence="3" id="KW-0732">Signal</keyword>
<keyword evidence="2" id="KW-0812">Transmembrane</keyword>
<keyword evidence="2" id="KW-1133">Transmembrane helix</keyword>
<evidence type="ECO:0000256" key="3">
    <source>
        <dbReference type="SAM" id="SignalP"/>
    </source>
</evidence>
<evidence type="ECO:0000313" key="4">
    <source>
        <dbReference type="EMBL" id="GFR67616.1"/>
    </source>
</evidence>
<feature type="compositionally biased region" description="Basic and acidic residues" evidence="1">
    <location>
        <begin position="212"/>
        <end position="223"/>
    </location>
</feature>
<feature type="transmembrane region" description="Helical" evidence="2">
    <location>
        <begin position="26"/>
        <end position="48"/>
    </location>
</feature>
<evidence type="ECO:0000313" key="5">
    <source>
        <dbReference type="Proteomes" id="UP000762676"/>
    </source>
</evidence>
<evidence type="ECO:0000256" key="2">
    <source>
        <dbReference type="SAM" id="Phobius"/>
    </source>
</evidence>
<gene>
    <name evidence="4" type="ORF">ElyMa_002003800</name>
</gene>